<keyword evidence="7 8" id="KW-0413">Isomerase</keyword>
<evidence type="ECO:0000256" key="2">
    <source>
        <dbReference type="ARBA" id="ARBA00001997"/>
    </source>
</evidence>
<comment type="catalytic activity">
    <reaction evidence="1 7">
        <text>dTDP-4-dehydro-6-deoxy-alpha-D-glucose = dTDP-4-dehydro-beta-L-rhamnose</text>
        <dbReference type="Rhea" id="RHEA:16969"/>
        <dbReference type="ChEBI" id="CHEBI:57649"/>
        <dbReference type="ChEBI" id="CHEBI:62830"/>
        <dbReference type="EC" id="5.1.3.13"/>
    </reaction>
</comment>
<dbReference type="PANTHER" id="PTHR21047">
    <property type="entry name" value="DTDP-6-DEOXY-D-GLUCOSE-3,5 EPIMERASE"/>
    <property type="match status" value="1"/>
</dbReference>
<feature type="active site" description="Proton donor" evidence="5">
    <location>
        <position position="130"/>
    </location>
</feature>
<dbReference type="EC" id="5.1.3.13" evidence="3 7"/>
<dbReference type="OrthoDB" id="9800680at2"/>
<feature type="active site" description="Proton acceptor" evidence="5">
    <location>
        <position position="62"/>
    </location>
</feature>
<evidence type="ECO:0000256" key="4">
    <source>
        <dbReference type="ARBA" id="ARBA00019595"/>
    </source>
</evidence>
<dbReference type="GO" id="GO:0008830">
    <property type="term" value="F:dTDP-4-dehydrorhamnose 3,5-epimerase activity"/>
    <property type="evidence" value="ECO:0007669"/>
    <property type="project" value="UniProtKB-UniRule"/>
</dbReference>
<reference evidence="9" key="1">
    <citation type="submission" date="2015-10" db="EMBL/GenBank/DDBJ databases">
        <authorList>
            <person name="Luecker S."/>
            <person name="Luecker S."/>
        </authorList>
    </citation>
    <scope>NUCLEOTIDE SEQUENCE [LARGE SCALE GENOMIC DNA]</scope>
</reference>
<keyword evidence="9" id="KW-1185">Reference proteome</keyword>
<dbReference type="SUPFAM" id="SSF51182">
    <property type="entry name" value="RmlC-like cupins"/>
    <property type="match status" value="1"/>
</dbReference>
<dbReference type="AlphaFoldDB" id="A0A0S4LCC0"/>
<dbReference type="EMBL" id="CZPZ01000008">
    <property type="protein sequence ID" value="CUS34269.1"/>
    <property type="molecule type" value="Genomic_DNA"/>
</dbReference>
<proteinExistence type="inferred from homology"/>
<dbReference type="CDD" id="cd00438">
    <property type="entry name" value="cupin_RmlC"/>
    <property type="match status" value="1"/>
</dbReference>
<dbReference type="GO" id="GO:0005829">
    <property type="term" value="C:cytosol"/>
    <property type="evidence" value="ECO:0007669"/>
    <property type="project" value="TreeGrafter"/>
</dbReference>
<dbReference type="UniPathway" id="UPA00124"/>
<protein>
    <recommendedName>
        <fullName evidence="4 7">dTDP-4-dehydrorhamnose 3,5-epimerase</fullName>
        <ecNumber evidence="3 7">5.1.3.13</ecNumber>
    </recommendedName>
    <alternativeName>
        <fullName evidence="7">Thymidine diphospho-4-keto-rhamnose 3,5-epimerase</fullName>
    </alternativeName>
</protein>
<evidence type="ECO:0000256" key="5">
    <source>
        <dbReference type="PIRSR" id="PIRSR600888-1"/>
    </source>
</evidence>
<dbReference type="STRING" id="1742973.COMA2_160065"/>
<comment type="subunit">
    <text evidence="7">Homodimer.</text>
</comment>
<feature type="site" description="Participates in a stacking interaction with the thymidine ring of dTDP-4-oxo-6-deoxyglucose" evidence="6">
    <location>
        <position position="136"/>
    </location>
</feature>
<dbReference type="NCBIfam" id="TIGR01221">
    <property type="entry name" value="rmlC"/>
    <property type="match status" value="1"/>
</dbReference>
<dbReference type="InterPro" id="IPR000888">
    <property type="entry name" value="RmlC-like"/>
</dbReference>
<evidence type="ECO:0000256" key="6">
    <source>
        <dbReference type="PIRSR" id="PIRSR600888-3"/>
    </source>
</evidence>
<comment type="function">
    <text evidence="2 7">Catalyzes the epimerization of the C3' and C5'positions of dTDP-6-deoxy-D-xylo-4-hexulose, forming dTDP-6-deoxy-L-lyxo-4-hexulose.</text>
</comment>
<dbReference type="InterPro" id="IPR014710">
    <property type="entry name" value="RmlC-like_jellyroll"/>
</dbReference>
<comment type="pathway">
    <text evidence="7">Carbohydrate biosynthesis; dTDP-L-rhamnose biosynthesis.</text>
</comment>
<accession>A0A0S4LCC0</accession>
<dbReference type="Proteomes" id="UP000198736">
    <property type="component" value="Unassembled WGS sequence"/>
</dbReference>
<dbReference type="Pfam" id="PF00908">
    <property type="entry name" value="dTDP_sugar_isom"/>
    <property type="match status" value="1"/>
</dbReference>
<sequence length="180" mass="20822">MIFTETTLKGVFLIDSEPVRDERGMFMRTWCQREFEAHGISTRWVQSSVSVNSQKGTMRGLHYKTNEEVRLVRCTAGAIYDVIVDLRPASPTYCQYVGVTLSADNHRAVYVPEHCAHGFLTLEHDSQVLYYMSEFYMLAKEGGFRWDDPVFKIVWPAPILIMSEKDRTWPPFHKDHALPS</sequence>
<evidence type="ECO:0000256" key="7">
    <source>
        <dbReference type="RuleBase" id="RU364069"/>
    </source>
</evidence>
<dbReference type="GO" id="GO:0019305">
    <property type="term" value="P:dTDP-rhamnose biosynthetic process"/>
    <property type="evidence" value="ECO:0007669"/>
    <property type="project" value="UniProtKB-UniRule"/>
</dbReference>
<name>A0A0S4LCC0_9BACT</name>
<gene>
    <name evidence="8" type="primary">rmlC</name>
    <name evidence="8" type="ORF">COMA2_160065</name>
</gene>
<dbReference type="Gene3D" id="2.60.120.10">
    <property type="entry name" value="Jelly Rolls"/>
    <property type="match status" value="1"/>
</dbReference>
<evidence type="ECO:0000313" key="9">
    <source>
        <dbReference type="Proteomes" id="UP000198736"/>
    </source>
</evidence>
<dbReference type="RefSeq" id="WP_090895635.1">
    <property type="nucleotide sequence ID" value="NZ_CZPZ01000008.1"/>
</dbReference>
<evidence type="ECO:0000256" key="3">
    <source>
        <dbReference type="ARBA" id="ARBA00012098"/>
    </source>
</evidence>
<dbReference type="InterPro" id="IPR011051">
    <property type="entry name" value="RmlC_Cupin_sf"/>
</dbReference>
<comment type="similarity">
    <text evidence="7">Belongs to the dTDP-4-dehydrorhamnose 3,5-epimerase family.</text>
</comment>
<dbReference type="PANTHER" id="PTHR21047:SF2">
    <property type="entry name" value="THYMIDINE DIPHOSPHO-4-KETO-RHAMNOSE 3,5-EPIMERASE"/>
    <property type="match status" value="1"/>
</dbReference>
<evidence type="ECO:0000313" key="8">
    <source>
        <dbReference type="EMBL" id="CUS34269.1"/>
    </source>
</evidence>
<evidence type="ECO:0000256" key="1">
    <source>
        <dbReference type="ARBA" id="ARBA00001298"/>
    </source>
</evidence>
<dbReference type="GO" id="GO:0000271">
    <property type="term" value="P:polysaccharide biosynthetic process"/>
    <property type="evidence" value="ECO:0007669"/>
    <property type="project" value="TreeGrafter"/>
</dbReference>
<organism evidence="8 9">
    <name type="scientific">Candidatus Nitrospira nitrificans</name>
    <dbReference type="NCBI Taxonomy" id="1742973"/>
    <lineage>
        <taxon>Bacteria</taxon>
        <taxon>Pseudomonadati</taxon>
        <taxon>Nitrospirota</taxon>
        <taxon>Nitrospiria</taxon>
        <taxon>Nitrospirales</taxon>
        <taxon>Nitrospiraceae</taxon>
        <taxon>Nitrospira</taxon>
    </lineage>
</organism>